<reference evidence="2 3" key="1">
    <citation type="submission" date="2023-11" db="EMBL/GenBank/DDBJ databases">
        <title>Scandinavium wanjuensis sp. nov., isolated from lettuce South Korea.</title>
        <authorList>
            <person name="Park J."/>
            <person name="Park S."/>
            <person name="Oh K.K."/>
            <person name="Cho G.S."/>
            <person name="Franz C.M.A.P."/>
        </authorList>
    </citation>
    <scope>NUCLEOTIDE SEQUENCE [LARGE SCALE GENOMIC DNA]</scope>
    <source>
        <strain evidence="2 3">V105_6</strain>
    </source>
</reference>
<comment type="caution">
    <text evidence="2">The sequence shown here is derived from an EMBL/GenBank/DDBJ whole genome shotgun (WGS) entry which is preliminary data.</text>
</comment>
<name>A0ABU4QKW5_9ENTR</name>
<dbReference type="Proteomes" id="UP001275664">
    <property type="component" value="Unassembled WGS sequence"/>
</dbReference>
<gene>
    <name evidence="2" type="ORF">SIK69_02230</name>
</gene>
<evidence type="ECO:0000256" key="1">
    <source>
        <dbReference type="SAM" id="MobiDB-lite"/>
    </source>
</evidence>
<organism evidence="2 3">
    <name type="scientific">Scandinavium lactucae</name>
    <dbReference type="NCBI Taxonomy" id="3095028"/>
    <lineage>
        <taxon>Bacteria</taxon>
        <taxon>Pseudomonadati</taxon>
        <taxon>Pseudomonadota</taxon>
        <taxon>Gammaproteobacteria</taxon>
        <taxon>Enterobacterales</taxon>
        <taxon>Enterobacteriaceae</taxon>
        <taxon>Scandinavium</taxon>
    </lineage>
</organism>
<feature type="region of interest" description="Disordered" evidence="1">
    <location>
        <begin position="1"/>
        <end position="40"/>
    </location>
</feature>
<feature type="compositionally biased region" description="Basic and acidic residues" evidence="1">
    <location>
        <begin position="1"/>
        <end position="11"/>
    </location>
</feature>
<protein>
    <submittedName>
        <fullName evidence="2">Uncharacterized protein</fullName>
    </submittedName>
</protein>
<evidence type="ECO:0000313" key="2">
    <source>
        <dbReference type="EMBL" id="MDX6039009.1"/>
    </source>
</evidence>
<keyword evidence="3" id="KW-1185">Reference proteome</keyword>
<proteinExistence type="predicted"/>
<dbReference type="EMBL" id="JAWXRD010000002">
    <property type="protein sequence ID" value="MDX6039009.1"/>
    <property type="molecule type" value="Genomic_DNA"/>
</dbReference>
<evidence type="ECO:0000313" key="3">
    <source>
        <dbReference type="Proteomes" id="UP001275664"/>
    </source>
</evidence>
<sequence length="48" mass="5107">MRLGELVEGRISEGPPMQPRVGQKVTLPQGGHSQGQGNANIWNALLPS</sequence>
<accession>A0ABU4QKW5</accession>
<dbReference type="RefSeq" id="WP_319785298.1">
    <property type="nucleotide sequence ID" value="NZ_JAWXRD010000002.1"/>
</dbReference>